<dbReference type="InterPro" id="IPR023578">
    <property type="entry name" value="Ras_GEF_dom_sf"/>
</dbReference>
<dbReference type="InterPro" id="IPR008937">
    <property type="entry name" value="Ras-like_GEF"/>
</dbReference>
<dbReference type="CDD" id="cd00201">
    <property type="entry name" value="WW"/>
    <property type="match status" value="1"/>
</dbReference>
<dbReference type="EMBL" id="SFCI01000161">
    <property type="protein sequence ID" value="TFY81918.1"/>
    <property type="molecule type" value="Genomic_DNA"/>
</dbReference>
<feature type="compositionally biased region" description="Polar residues" evidence="5">
    <location>
        <begin position="166"/>
        <end position="187"/>
    </location>
</feature>
<dbReference type="Pfam" id="PF23518">
    <property type="entry name" value="WW_2"/>
    <property type="match status" value="1"/>
</dbReference>
<protein>
    <recommendedName>
        <fullName evidence="12">Ras GEF</fullName>
    </recommendedName>
</protein>
<comment type="caution">
    <text evidence="10">The sequence shown here is derived from an EMBL/GenBank/DDBJ whole genome shotgun (WGS) entry which is preliminary data.</text>
</comment>
<evidence type="ECO:0000256" key="3">
    <source>
        <dbReference type="PROSITE-ProRule" id="PRU00168"/>
    </source>
</evidence>
<feature type="compositionally biased region" description="Basic and acidic residues" evidence="5">
    <location>
        <begin position="908"/>
        <end position="919"/>
    </location>
</feature>
<proteinExistence type="predicted"/>
<dbReference type="InterPro" id="IPR001202">
    <property type="entry name" value="WW_dom"/>
</dbReference>
<dbReference type="InterPro" id="IPR057827">
    <property type="entry name" value="WW_fungi"/>
</dbReference>
<feature type="region of interest" description="Disordered" evidence="5">
    <location>
        <begin position="332"/>
        <end position="430"/>
    </location>
</feature>
<organism evidence="10 11">
    <name type="scientific">Hericium alpestre</name>
    <dbReference type="NCBI Taxonomy" id="135208"/>
    <lineage>
        <taxon>Eukaryota</taxon>
        <taxon>Fungi</taxon>
        <taxon>Dikarya</taxon>
        <taxon>Basidiomycota</taxon>
        <taxon>Agaricomycotina</taxon>
        <taxon>Agaricomycetes</taxon>
        <taxon>Russulales</taxon>
        <taxon>Hericiaceae</taxon>
        <taxon>Hericium</taxon>
    </lineage>
</organism>
<dbReference type="SUPFAM" id="SSF48366">
    <property type="entry name" value="Ras GEF"/>
    <property type="match status" value="1"/>
</dbReference>
<dbReference type="GO" id="GO:0005085">
    <property type="term" value="F:guanyl-nucleotide exchange factor activity"/>
    <property type="evidence" value="ECO:0007669"/>
    <property type="project" value="UniProtKB-KW"/>
</dbReference>
<dbReference type="SMART" id="SM00456">
    <property type="entry name" value="WW"/>
    <property type="match status" value="2"/>
</dbReference>
<feature type="domain" description="Ras-GEF" evidence="7">
    <location>
        <begin position="1165"/>
        <end position="1401"/>
    </location>
</feature>
<keyword evidence="2 3" id="KW-0344">Guanine-nucleotide releasing factor</keyword>
<evidence type="ECO:0000259" key="8">
    <source>
        <dbReference type="PROSITE" id="PS50020"/>
    </source>
</evidence>
<dbReference type="PROSITE" id="PS50020">
    <property type="entry name" value="WW_DOMAIN_2"/>
    <property type="match status" value="1"/>
</dbReference>
<dbReference type="PROSITE" id="PS50212">
    <property type="entry name" value="RASGEF_NTER"/>
    <property type="match status" value="1"/>
</dbReference>
<evidence type="ECO:0000313" key="11">
    <source>
        <dbReference type="Proteomes" id="UP000298061"/>
    </source>
</evidence>
<dbReference type="Gene3D" id="2.30.30.40">
    <property type="entry name" value="SH3 Domains"/>
    <property type="match status" value="1"/>
</dbReference>
<dbReference type="PANTHER" id="PTHR23113">
    <property type="entry name" value="GUANINE NUCLEOTIDE EXCHANGE FACTOR"/>
    <property type="match status" value="1"/>
</dbReference>
<evidence type="ECO:0000256" key="5">
    <source>
        <dbReference type="SAM" id="MobiDB-lite"/>
    </source>
</evidence>
<evidence type="ECO:0000259" key="7">
    <source>
        <dbReference type="PROSITE" id="PS50009"/>
    </source>
</evidence>
<feature type="region of interest" description="Disordered" evidence="5">
    <location>
        <begin position="253"/>
        <end position="304"/>
    </location>
</feature>
<dbReference type="Gene3D" id="1.20.870.10">
    <property type="entry name" value="Son of sevenless (SoS) protein Chain: S domain 1"/>
    <property type="match status" value="1"/>
</dbReference>
<feature type="domain" description="N-terminal Ras-GEF" evidence="9">
    <location>
        <begin position="1000"/>
        <end position="1132"/>
    </location>
</feature>
<keyword evidence="1 4" id="KW-0728">SH3 domain</keyword>
<dbReference type="Pfam" id="PF00618">
    <property type="entry name" value="RasGEF_N"/>
    <property type="match status" value="1"/>
</dbReference>
<evidence type="ECO:0000313" key="10">
    <source>
        <dbReference type="EMBL" id="TFY81918.1"/>
    </source>
</evidence>
<dbReference type="SMART" id="SM00326">
    <property type="entry name" value="SH3"/>
    <property type="match status" value="1"/>
</dbReference>
<evidence type="ECO:0000256" key="1">
    <source>
        <dbReference type="ARBA" id="ARBA00022443"/>
    </source>
</evidence>
<dbReference type="GO" id="GO:0005886">
    <property type="term" value="C:plasma membrane"/>
    <property type="evidence" value="ECO:0007669"/>
    <property type="project" value="TreeGrafter"/>
</dbReference>
<dbReference type="Pfam" id="PF00018">
    <property type="entry name" value="SH3_1"/>
    <property type="match status" value="1"/>
</dbReference>
<dbReference type="PROSITE" id="PS50002">
    <property type="entry name" value="SH3"/>
    <property type="match status" value="1"/>
</dbReference>
<dbReference type="CDD" id="cd00155">
    <property type="entry name" value="RasGEF"/>
    <property type="match status" value="1"/>
</dbReference>
<feature type="compositionally biased region" description="Polar residues" evidence="5">
    <location>
        <begin position="137"/>
        <end position="156"/>
    </location>
</feature>
<feature type="compositionally biased region" description="Polar residues" evidence="5">
    <location>
        <begin position="888"/>
        <end position="898"/>
    </location>
</feature>
<evidence type="ECO:0008006" key="12">
    <source>
        <dbReference type="Google" id="ProtNLM"/>
    </source>
</evidence>
<dbReference type="STRING" id="135208.A0A4Z0A8K3"/>
<gene>
    <name evidence="10" type="ORF">EWM64_g2092</name>
</gene>
<dbReference type="CDD" id="cd06224">
    <property type="entry name" value="REM"/>
    <property type="match status" value="1"/>
</dbReference>
<feature type="compositionally biased region" description="Low complexity" evidence="5">
    <location>
        <begin position="920"/>
        <end position="930"/>
    </location>
</feature>
<feature type="compositionally biased region" description="Basic and acidic residues" evidence="5">
    <location>
        <begin position="253"/>
        <end position="265"/>
    </location>
</feature>
<name>A0A4Z0A8K3_9AGAM</name>
<dbReference type="InterPro" id="IPR036964">
    <property type="entry name" value="RASGEF_cat_dom_sf"/>
</dbReference>
<reference evidence="10 11" key="1">
    <citation type="submission" date="2019-02" db="EMBL/GenBank/DDBJ databases">
        <title>Genome sequencing of the rare red list fungi Hericium alpestre (H. flagellum).</title>
        <authorList>
            <person name="Buettner E."/>
            <person name="Kellner H."/>
        </authorList>
    </citation>
    <scope>NUCLEOTIDE SEQUENCE [LARGE SCALE GENOMIC DNA]</scope>
    <source>
        <strain evidence="10 11">DSM 108284</strain>
    </source>
</reference>
<feature type="domain" description="WW" evidence="8">
    <location>
        <begin position="297"/>
        <end position="331"/>
    </location>
</feature>
<evidence type="ECO:0000256" key="4">
    <source>
        <dbReference type="PROSITE-ProRule" id="PRU00192"/>
    </source>
</evidence>
<evidence type="ECO:0000259" key="6">
    <source>
        <dbReference type="PROSITE" id="PS50002"/>
    </source>
</evidence>
<evidence type="ECO:0000256" key="2">
    <source>
        <dbReference type="ARBA" id="ARBA00022658"/>
    </source>
</evidence>
<dbReference type="Gene3D" id="1.10.840.10">
    <property type="entry name" value="Ras guanine-nucleotide exchange factors catalytic domain"/>
    <property type="match status" value="1"/>
</dbReference>
<dbReference type="InterPro" id="IPR001452">
    <property type="entry name" value="SH3_domain"/>
</dbReference>
<feature type="region of interest" description="Disordered" evidence="5">
    <location>
        <begin position="868"/>
        <end position="961"/>
    </location>
</feature>
<dbReference type="PROSITE" id="PS50009">
    <property type="entry name" value="RASGEF_CAT"/>
    <property type="match status" value="1"/>
</dbReference>
<dbReference type="CDD" id="cd11883">
    <property type="entry name" value="SH3_Sdc25"/>
    <property type="match status" value="1"/>
</dbReference>
<dbReference type="FunFam" id="2.30.30.40:FF:000072">
    <property type="entry name" value="Unconventional Myosin IB"/>
    <property type="match status" value="1"/>
</dbReference>
<dbReference type="InterPro" id="IPR036028">
    <property type="entry name" value="SH3-like_dom_sf"/>
</dbReference>
<feature type="region of interest" description="Disordered" evidence="5">
    <location>
        <begin position="137"/>
        <end position="187"/>
    </location>
</feature>
<dbReference type="Gene3D" id="2.20.70.10">
    <property type="match status" value="1"/>
</dbReference>
<dbReference type="GO" id="GO:0007265">
    <property type="term" value="P:Ras protein signal transduction"/>
    <property type="evidence" value="ECO:0007669"/>
    <property type="project" value="TreeGrafter"/>
</dbReference>
<dbReference type="SUPFAM" id="SSF50044">
    <property type="entry name" value="SH3-domain"/>
    <property type="match status" value="1"/>
</dbReference>
<dbReference type="SMART" id="SM00229">
    <property type="entry name" value="RasGEFN"/>
    <property type="match status" value="1"/>
</dbReference>
<evidence type="ECO:0000259" key="9">
    <source>
        <dbReference type="PROSITE" id="PS50212"/>
    </source>
</evidence>
<dbReference type="SMART" id="SM00147">
    <property type="entry name" value="RasGEF"/>
    <property type="match status" value="1"/>
</dbReference>
<sequence>MLFRRRYSCALGRAITNERTSFNIVSFFVPEPYMATIAYDTHQSFAAASSHFPSTQASSRTEPDQQYIATFFCRALYDYQSADDSSLSFRKGDIIEVLTRLETGWWDGLLGDERGWFPSNYVVVISDEEADAVFSASDTSLGRTPAGQDSSLNMAQGSPGHPSVPSLMTNGNSSALADSRSQSDQSNWLEGDMEYEAARPRIDELATATMEGNSAEPNDFWVPQVTQDGQIFYVNTQTGQHSRDLPVEAEHDLSEDDFRGLDQPRRTRSTTTALYRQDDRIKKSSSSPAGFGPPRRSGTPEPWVRRLADDGMSYFYWNKLDGSVQWTLPEAASTSNGDRRNGPSLSDPRQSPAGGKLGAELSSRRLRSDSSVSNVFRGPGETFGGGYASAYSDDSDVDPLDRNGVSSSQREASNGRVAESRPALQRMKSQPLLGEQGQLTPAEEIAQALQQSLIPPAPESVNELSTLARQAVSYVTDFIRSHGVPAWPDQQRELEGRIHMAVVAIRNLLYISSPPYGHISSSLYPRDTRELASNSYMQSLQNHLKPAQRKVTATLSKLVLATLAANYDANVSSDASSRMEQDATELDRALLTFVLEVQRSNSQAAMQPIQNRLPSKRLRAALLPTGVGLGLIGSGAAGGWNGFGWVTRGDLERTPQRSLTGDILADMKSHSNALDDKLRVLEASLVHPAMSIRANTQSVIAWVQSFIDLVMDVNLAQSIDLDGFSREGQLTAGDAYVATLERARLLIRTLEVASQSLYDDCAIILLSLQSFDRHFHGVMGAEIIRSLAAPLRTNVLLVQQTMEALHSVGQEQASLGQNDYTGAIEWRMSRILSLENNLDQHLAALGTITDQPPDGEEEDVVDLEHALSKPAALKTSQSEGPTTAIYRRTSQSASSLEVPSTLAPENDTTPRTRTQHETKSSISSFTSPPSDAGGDTASIIQDDDDDALLGPSAAKSPSRADKLTRIFGEAPGHIIDQENAKAKPWYLRPTYSQAEILVDPDRKVRAGTVPALVERLTAHEHYSDTTFNKAFLLTYKSFTDTNTLFDLLVQRFWIKPPDKLNPQELEEWTKLKQNIIRMRVLNTFKTILLDDDCLEKEDMYILDRMRDFVQHEEVMHLAAAKQLLVLIERAQKGDTLKAKTTISLDAQPPAIVPRPSKKHKLLDFDPLEVARQLTMIECVLYQKIKASECLMRSREQRPGENNDNIAAIIETTNKIAHWVADTVLSKEDSRKRAAIVKQFILVADRCRNLHNFSSMIAIVSGLNSPPIRRLKRTWEQINQRYMTQLGACEMTIDSNKNFNNYRSLLARITPPCVPFVGVYLTTLTFIQDGAPNYVSGDLVNFRKRQKAAEVIDEIKKWQSKPFNFTKVDVIHDYIQESLNKFNDIPDVSDLFWNLSLEREPREREDEKMARLLQETGFL</sequence>
<dbReference type="Pfam" id="PF00617">
    <property type="entry name" value="RasGEF"/>
    <property type="match status" value="1"/>
</dbReference>
<feature type="domain" description="SH3" evidence="6">
    <location>
        <begin position="68"/>
        <end position="127"/>
    </location>
</feature>
<dbReference type="InterPro" id="IPR001895">
    <property type="entry name" value="RASGEF_cat_dom"/>
</dbReference>
<keyword evidence="11" id="KW-1185">Reference proteome</keyword>
<dbReference type="OrthoDB" id="546434at2759"/>
<dbReference type="PRINTS" id="PR00452">
    <property type="entry name" value="SH3DOMAIN"/>
</dbReference>
<accession>A0A4Z0A8K3</accession>
<dbReference type="InterPro" id="IPR000651">
    <property type="entry name" value="Ras-like_Gua-exchang_fac_N"/>
</dbReference>
<dbReference type="Proteomes" id="UP000298061">
    <property type="component" value="Unassembled WGS sequence"/>
</dbReference>
<dbReference type="PANTHER" id="PTHR23113:SF368">
    <property type="entry name" value="CELL DIVISION CONTROL PROTEIN 25"/>
    <property type="match status" value="1"/>
</dbReference>